<feature type="region of interest" description="Disordered" evidence="1">
    <location>
        <begin position="157"/>
        <end position="189"/>
    </location>
</feature>
<feature type="compositionally biased region" description="Low complexity" evidence="1">
    <location>
        <begin position="256"/>
        <end position="269"/>
    </location>
</feature>
<evidence type="ECO:0000313" key="3">
    <source>
        <dbReference type="Proteomes" id="UP000792457"/>
    </source>
</evidence>
<evidence type="ECO:0000313" key="2">
    <source>
        <dbReference type="EMBL" id="KAG8238640.1"/>
    </source>
</evidence>
<feature type="region of interest" description="Disordered" evidence="1">
    <location>
        <begin position="249"/>
        <end position="269"/>
    </location>
</feature>
<reference evidence="2" key="2">
    <citation type="submission" date="2017-10" db="EMBL/GenBank/DDBJ databases">
        <title>Ladona fulva Genome sequencing and assembly.</title>
        <authorList>
            <person name="Murali S."/>
            <person name="Richards S."/>
            <person name="Bandaranaike D."/>
            <person name="Bellair M."/>
            <person name="Blankenburg K."/>
            <person name="Chao H."/>
            <person name="Dinh H."/>
            <person name="Doddapaneni H."/>
            <person name="Dugan-Rocha S."/>
            <person name="Elkadiri S."/>
            <person name="Gnanaolivu R."/>
            <person name="Hernandez B."/>
            <person name="Skinner E."/>
            <person name="Javaid M."/>
            <person name="Lee S."/>
            <person name="Li M."/>
            <person name="Ming W."/>
            <person name="Munidasa M."/>
            <person name="Muniz J."/>
            <person name="Nguyen L."/>
            <person name="Hughes D."/>
            <person name="Osuji N."/>
            <person name="Pu L.-L."/>
            <person name="Puazo M."/>
            <person name="Qu C."/>
            <person name="Quiroz J."/>
            <person name="Raj R."/>
            <person name="Weissenberger G."/>
            <person name="Xin Y."/>
            <person name="Zou X."/>
            <person name="Han Y."/>
            <person name="Worley K."/>
            <person name="Muzny D."/>
            <person name="Gibbs R."/>
        </authorList>
    </citation>
    <scope>NUCLEOTIDE SEQUENCE</scope>
    <source>
        <strain evidence="2">Sampled in the wild</strain>
    </source>
</reference>
<keyword evidence="3" id="KW-1185">Reference proteome</keyword>
<protein>
    <recommendedName>
        <fullName evidence="4">BRCT domain-containing protein</fullName>
    </recommendedName>
</protein>
<accession>A0A8K0P797</accession>
<dbReference type="Proteomes" id="UP000792457">
    <property type="component" value="Unassembled WGS sequence"/>
</dbReference>
<evidence type="ECO:0008006" key="4">
    <source>
        <dbReference type="Google" id="ProtNLM"/>
    </source>
</evidence>
<reference evidence="2" key="1">
    <citation type="submission" date="2013-04" db="EMBL/GenBank/DDBJ databases">
        <authorList>
            <person name="Qu J."/>
            <person name="Murali S.C."/>
            <person name="Bandaranaike D."/>
            <person name="Bellair M."/>
            <person name="Blankenburg K."/>
            <person name="Chao H."/>
            <person name="Dinh H."/>
            <person name="Doddapaneni H."/>
            <person name="Downs B."/>
            <person name="Dugan-Rocha S."/>
            <person name="Elkadiri S."/>
            <person name="Gnanaolivu R.D."/>
            <person name="Hernandez B."/>
            <person name="Javaid M."/>
            <person name="Jayaseelan J.C."/>
            <person name="Lee S."/>
            <person name="Li M."/>
            <person name="Ming W."/>
            <person name="Munidasa M."/>
            <person name="Muniz J."/>
            <person name="Nguyen L."/>
            <person name="Ongeri F."/>
            <person name="Osuji N."/>
            <person name="Pu L.-L."/>
            <person name="Puazo M."/>
            <person name="Qu C."/>
            <person name="Quiroz J."/>
            <person name="Raj R."/>
            <person name="Weissenberger G."/>
            <person name="Xin Y."/>
            <person name="Zou X."/>
            <person name="Han Y."/>
            <person name="Richards S."/>
            <person name="Worley K."/>
            <person name="Muzny D."/>
            <person name="Gibbs R."/>
        </authorList>
    </citation>
    <scope>NUCLEOTIDE SEQUENCE</scope>
    <source>
        <strain evidence="2">Sampled in the wild</strain>
    </source>
</reference>
<dbReference type="EMBL" id="KZ309400">
    <property type="protein sequence ID" value="KAG8238640.1"/>
    <property type="molecule type" value="Genomic_DNA"/>
</dbReference>
<proteinExistence type="predicted"/>
<gene>
    <name evidence="2" type="ORF">J437_LFUL018239</name>
</gene>
<evidence type="ECO:0000256" key="1">
    <source>
        <dbReference type="SAM" id="MobiDB-lite"/>
    </source>
</evidence>
<organism evidence="2 3">
    <name type="scientific">Ladona fulva</name>
    <name type="common">Scarce chaser dragonfly</name>
    <name type="synonym">Libellula fulva</name>
    <dbReference type="NCBI Taxonomy" id="123851"/>
    <lineage>
        <taxon>Eukaryota</taxon>
        <taxon>Metazoa</taxon>
        <taxon>Ecdysozoa</taxon>
        <taxon>Arthropoda</taxon>
        <taxon>Hexapoda</taxon>
        <taxon>Insecta</taxon>
        <taxon>Pterygota</taxon>
        <taxon>Palaeoptera</taxon>
        <taxon>Odonata</taxon>
        <taxon>Epiprocta</taxon>
        <taxon>Anisoptera</taxon>
        <taxon>Libelluloidea</taxon>
        <taxon>Libellulidae</taxon>
        <taxon>Ladona</taxon>
    </lineage>
</organism>
<sequence>MTMYFISAHYAANKLKEEKTGTAEAMFSFSRKLFRLNNDSEVEFVILESSRDAAIVSSLIKLGGGLAVIKPYPTPDVINLCCYSEPWMKQYIIFNTSYVYACCSVNRKLSLQEYSIGKTLSEEEYKKFDQDHLYVDKYEIHSLDDIEWTNAKELDLEDDIPLKPPDTSSKHSSNLQKSSEHPPKKCIVSVESRKVGKQGEKMDVLLSAEHYQEGSSSTFLSSNRKTCNTLSKNTAMDVAAALDIHPKDSVSQMGRDSMPSTSSSVEDSSETFQSNYSCHSLWDRSVRMWISDDDDEESD</sequence>
<comment type="caution">
    <text evidence="2">The sequence shown here is derived from an EMBL/GenBank/DDBJ whole genome shotgun (WGS) entry which is preliminary data.</text>
</comment>
<dbReference type="AlphaFoldDB" id="A0A8K0P797"/>
<name>A0A8K0P797_LADFU</name>